<name>A0A0D0AKH8_9AGAR</name>
<evidence type="ECO:0000256" key="1">
    <source>
        <dbReference type="SAM" id="MobiDB-lite"/>
    </source>
</evidence>
<feature type="compositionally biased region" description="Basic and acidic residues" evidence="1">
    <location>
        <begin position="205"/>
        <end position="215"/>
    </location>
</feature>
<feature type="compositionally biased region" description="Polar residues" evidence="1">
    <location>
        <begin position="114"/>
        <end position="137"/>
    </location>
</feature>
<gene>
    <name evidence="2" type="ORF">GYMLUDRAFT_252711</name>
</gene>
<proteinExistence type="predicted"/>
<dbReference type="AlphaFoldDB" id="A0A0D0AKH8"/>
<dbReference type="EMBL" id="KN834887">
    <property type="protein sequence ID" value="KIK50720.1"/>
    <property type="molecule type" value="Genomic_DNA"/>
</dbReference>
<feature type="region of interest" description="Disordered" evidence="1">
    <location>
        <begin position="79"/>
        <end position="219"/>
    </location>
</feature>
<evidence type="ECO:0000313" key="3">
    <source>
        <dbReference type="Proteomes" id="UP000053593"/>
    </source>
</evidence>
<accession>A0A0D0AKH8</accession>
<feature type="compositionally biased region" description="Low complexity" evidence="1">
    <location>
        <begin position="183"/>
        <end position="194"/>
    </location>
</feature>
<feature type="compositionally biased region" description="Basic and acidic residues" evidence="1">
    <location>
        <begin position="81"/>
        <end position="90"/>
    </location>
</feature>
<evidence type="ECO:0000313" key="2">
    <source>
        <dbReference type="EMBL" id="KIK50720.1"/>
    </source>
</evidence>
<feature type="compositionally biased region" description="Polar residues" evidence="1">
    <location>
        <begin position="150"/>
        <end position="182"/>
    </location>
</feature>
<protein>
    <submittedName>
        <fullName evidence="2">Uncharacterized protein</fullName>
    </submittedName>
</protein>
<dbReference type="Proteomes" id="UP000053593">
    <property type="component" value="Unassembled WGS sequence"/>
</dbReference>
<feature type="compositionally biased region" description="Polar residues" evidence="1">
    <location>
        <begin position="91"/>
        <end position="100"/>
    </location>
</feature>
<keyword evidence="3" id="KW-1185">Reference proteome</keyword>
<feature type="region of interest" description="Disordered" evidence="1">
    <location>
        <begin position="269"/>
        <end position="310"/>
    </location>
</feature>
<dbReference type="HOGENOM" id="CLU_589317_0_0_1"/>
<organism evidence="2 3">
    <name type="scientific">Collybiopsis luxurians FD-317 M1</name>
    <dbReference type="NCBI Taxonomy" id="944289"/>
    <lineage>
        <taxon>Eukaryota</taxon>
        <taxon>Fungi</taxon>
        <taxon>Dikarya</taxon>
        <taxon>Basidiomycota</taxon>
        <taxon>Agaricomycotina</taxon>
        <taxon>Agaricomycetes</taxon>
        <taxon>Agaricomycetidae</taxon>
        <taxon>Agaricales</taxon>
        <taxon>Marasmiineae</taxon>
        <taxon>Omphalotaceae</taxon>
        <taxon>Collybiopsis</taxon>
        <taxon>Collybiopsis luxurians</taxon>
    </lineage>
</organism>
<sequence>MKISDEQYEWLLNWYQNTAANELLKELSFSHVVHEPKANTHRDTGDFPSQNAPSIPEVVHQEDAALYAKLKDLYDLWLPKETPRGPRDDGTPSQNQSTIQGRRRTPSPQRPSCHCNNLDSTPSPNQSTIHCNKRTPSPQRPSYHRDNCDSMPSRNLSTSQGRRQTPNPQYLSNHHNNQVQVNLSSSSSLLSSSSFPRPPRLQRKQSRDARDDSDKGYSFLSNVSHKTLRGPRAGLIFFLRDYASSKQASFQKESSTVLKRIKQLGMLKRIRRKSVSTMAPSQQPPSRSHSHSRSKSALVSICSKKSAAPPPLPPTLTSELLLSQFTDGGSLETHTKRIMEEQALEATHENGGFWRDEGEKLEQEALLPPASPKTPSSTVEIHLIPGADARCRSSIGGGLTAHPACVEFPSVRDYNGVPIMGMESPSWGWGPHHGDGDAVMVENVKVDEGDSSHLGTALLGGHAQ</sequence>
<reference evidence="2 3" key="1">
    <citation type="submission" date="2014-04" db="EMBL/GenBank/DDBJ databases">
        <title>Evolutionary Origins and Diversification of the Mycorrhizal Mutualists.</title>
        <authorList>
            <consortium name="DOE Joint Genome Institute"/>
            <consortium name="Mycorrhizal Genomics Consortium"/>
            <person name="Kohler A."/>
            <person name="Kuo A."/>
            <person name="Nagy L.G."/>
            <person name="Floudas D."/>
            <person name="Copeland A."/>
            <person name="Barry K.W."/>
            <person name="Cichocki N."/>
            <person name="Veneault-Fourrey C."/>
            <person name="LaButti K."/>
            <person name="Lindquist E.A."/>
            <person name="Lipzen A."/>
            <person name="Lundell T."/>
            <person name="Morin E."/>
            <person name="Murat C."/>
            <person name="Riley R."/>
            <person name="Ohm R."/>
            <person name="Sun H."/>
            <person name="Tunlid A."/>
            <person name="Henrissat B."/>
            <person name="Grigoriev I.V."/>
            <person name="Hibbett D.S."/>
            <person name="Martin F."/>
        </authorList>
    </citation>
    <scope>NUCLEOTIDE SEQUENCE [LARGE SCALE GENOMIC DNA]</scope>
    <source>
        <strain evidence="2 3">FD-317 M1</strain>
    </source>
</reference>